<accession>A0A843VS45</accession>
<name>A0A843VS45_COLES</name>
<reference evidence="1" key="1">
    <citation type="submission" date="2017-07" db="EMBL/GenBank/DDBJ databases">
        <title>Taro Niue Genome Assembly and Annotation.</title>
        <authorList>
            <person name="Atibalentja N."/>
            <person name="Keating K."/>
            <person name="Fields C.J."/>
        </authorList>
    </citation>
    <scope>NUCLEOTIDE SEQUENCE</scope>
    <source>
        <strain evidence="1">Niue_2</strain>
        <tissue evidence="1">Leaf</tissue>
    </source>
</reference>
<organism evidence="1 2">
    <name type="scientific">Colocasia esculenta</name>
    <name type="common">Wild taro</name>
    <name type="synonym">Arum esculentum</name>
    <dbReference type="NCBI Taxonomy" id="4460"/>
    <lineage>
        <taxon>Eukaryota</taxon>
        <taxon>Viridiplantae</taxon>
        <taxon>Streptophyta</taxon>
        <taxon>Embryophyta</taxon>
        <taxon>Tracheophyta</taxon>
        <taxon>Spermatophyta</taxon>
        <taxon>Magnoliopsida</taxon>
        <taxon>Liliopsida</taxon>
        <taxon>Araceae</taxon>
        <taxon>Aroideae</taxon>
        <taxon>Colocasieae</taxon>
        <taxon>Colocasia</taxon>
    </lineage>
</organism>
<keyword evidence="2" id="KW-1185">Reference proteome</keyword>
<comment type="caution">
    <text evidence="1">The sequence shown here is derived from an EMBL/GenBank/DDBJ whole genome shotgun (WGS) entry which is preliminary data.</text>
</comment>
<evidence type="ECO:0000313" key="1">
    <source>
        <dbReference type="EMBL" id="MQL99498.1"/>
    </source>
</evidence>
<dbReference type="AlphaFoldDB" id="A0A843VS45"/>
<evidence type="ECO:0000313" key="2">
    <source>
        <dbReference type="Proteomes" id="UP000652761"/>
    </source>
</evidence>
<dbReference type="EMBL" id="NMUH01002359">
    <property type="protein sequence ID" value="MQL99498.1"/>
    <property type="molecule type" value="Genomic_DNA"/>
</dbReference>
<gene>
    <name evidence="1" type="ORF">Taro_032221</name>
</gene>
<sequence>MYRGEPPGSTRHPAIMGLPPLSRRYSERRRLTAAHTSEVIVTFITEVTFEQASALERPCSRAHSMAWGASVVAISNHHRALGPSWPGPVRQADVALSQGATTFQEQLQGSESGSYIRVPAGPKSRLRAPHSLFGQMPFLPSRVCSACAENPFGTDNTSLHQASGSKPCLRAPGRIRVTLHHLTAVTTATPRAPHNQVVR</sequence>
<protein>
    <submittedName>
        <fullName evidence="1">Uncharacterized protein</fullName>
    </submittedName>
</protein>
<dbReference type="Proteomes" id="UP000652761">
    <property type="component" value="Unassembled WGS sequence"/>
</dbReference>
<proteinExistence type="predicted"/>